<keyword evidence="2" id="KW-1185">Reference proteome</keyword>
<dbReference type="PANTHER" id="PTHR31286">
    <property type="entry name" value="GLYCINE-RICH CELL WALL STRUCTURAL PROTEIN 1.8-LIKE"/>
    <property type="match status" value="1"/>
</dbReference>
<dbReference type="EMBL" id="BAABME010030985">
    <property type="protein sequence ID" value="GAA0143834.1"/>
    <property type="molecule type" value="Genomic_DNA"/>
</dbReference>
<dbReference type="PANTHER" id="PTHR31286:SF179">
    <property type="entry name" value="RNASE H TYPE-1 DOMAIN-CONTAINING PROTEIN"/>
    <property type="match status" value="1"/>
</dbReference>
<dbReference type="InterPro" id="IPR040256">
    <property type="entry name" value="At4g02000-like"/>
</dbReference>
<evidence type="ECO:0000313" key="1">
    <source>
        <dbReference type="EMBL" id="GAA0143834.1"/>
    </source>
</evidence>
<organism evidence="1 2">
    <name type="scientific">Lithospermum erythrorhizon</name>
    <name type="common">Purple gromwell</name>
    <name type="synonym">Lithospermum officinale var. erythrorhizon</name>
    <dbReference type="NCBI Taxonomy" id="34254"/>
    <lineage>
        <taxon>Eukaryota</taxon>
        <taxon>Viridiplantae</taxon>
        <taxon>Streptophyta</taxon>
        <taxon>Embryophyta</taxon>
        <taxon>Tracheophyta</taxon>
        <taxon>Spermatophyta</taxon>
        <taxon>Magnoliopsida</taxon>
        <taxon>eudicotyledons</taxon>
        <taxon>Gunneridae</taxon>
        <taxon>Pentapetalae</taxon>
        <taxon>asterids</taxon>
        <taxon>lamiids</taxon>
        <taxon>Boraginales</taxon>
        <taxon>Boraginaceae</taxon>
        <taxon>Boraginoideae</taxon>
        <taxon>Lithospermeae</taxon>
        <taxon>Lithospermum</taxon>
    </lineage>
</organism>
<protein>
    <recommendedName>
        <fullName evidence="3">DUF4283 domain-containing protein</fullName>
    </recommendedName>
</protein>
<proteinExistence type="predicted"/>
<accession>A0AAV3NWN5</accession>
<reference evidence="1 2" key="1">
    <citation type="submission" date="2024-01" db="EMBL/GenBank/DDBJ databases">
        <title>The complete chloroplast genome sequence of Lithospermum erythrorhizon: insights into the phylogenetic relationship among Boraginaceae species and the maternal lineages of purple gromwells.</title>
        <authorList>
            <person name="Okada T."/>
            <person name="Watanabe K."/>
        </authorList>
    </citation>
    <scope>NUCLEOTIDE SEQUENCE [LARGE SCALE GENOMIC DNA]</scope>
</reference>
<dbReference type="Proteomes" id="UP001454036">
    <property type="component" value="Unassembled WGS sequence"/>
</dbReference>
<dbReference type="AlphaFoldDB" id="A0AAV3NWN5"/>
<sequence length="164" mass="19303">MWMIDNFTMRMLKWTPDFSPDHESSTTPVWMTLPNPEYMYDEEALLSVANAIGKLLKVDIPIINRAKFNECRICVEFDVVKDPIKEIWISFGKNEITGQEDDYWQNLKYGELQSYCHKCHHLGHMKEKCKVGLKIQEVVSVKKVFKGLKEDIKEKKEDQMEVTK</sequence>
<evidence type="ECO:0000313" key="2">
    <source>
        <dbReference type="Proteomes" id="UP001454036"/>
    </source>
</evidence>
<name>A0AAV3NWN5_LITER</name>
<evidence type="ECO:0008006" key="3">
    <source>
        <dbReference type="Google" id="ProtNLM"/>
    </source>
</evidence>
<gene>
    <name evidence="1" type="ORF">LIER_42780</name>
</gene>
<comment type="caution">
    <text evidence="1">The sequence shown here is derived from an EMBL/GenBank/DDBJ whole genome shotgun (WGS) entry which is preliminary data.</text>
</comment>